<organism evidence="2 3">
    <name type="scientific">Variovorax paradoxus</name>
    <dbReference type="NCBI Taxonomy" id="34073"/>
    <lineage>
        <taxon>Bacteria</taxon>
        <taxon>Pseudomonadati</taxon>
        <taxon>Pseudomonadota</taxon>
        <taxon>Betaproteobacteria</taxon>
        <taxon>Burkholderiales</taxon>
        <taxon>Comamonadaceae</taxon>
        <taxon>Variovorax</taxon>
    </lineage>
</organism>
<dbReference type="Proteomes" id="UP000326780">
    <property type="component" value="Chromosome"/>
</dbReference>
<feature type="transmembrane region" description="Helical" evidence="1">
    <location>
        <begin position="184"/>
        <end position="208"/>
    </location>
</feature>
<sequence length="213" mass="22012">MKTDELVALLAANVAPVRPRAATRHLGLALGAGLLVSLAIVVFGYGLRTDLALAVFRPAFWIKLVFLVALGGSGFFITHRLARPGVRAGAPTLGLALPLAALWLAAIAVWLQAAPQERMPLLLGETWKSCVFNILLVSAPLVAAGLMALRTLAPTRPALAGAAVGAMAGGAGAAVYALHCPELALPFLAVWYVAGVGATIAASAWLGARLLRW</sequence>
<dbReference type="AlphaFoldDB" id="A0A5Q0M2C4"/>
<accession>A0A5Q0M2C4</accession>
<gene>
    <name evidence="2" type="ORF">GFK26_12910</name>
</gene>
<feature type="transmembrane region" description="Helical" evidence="1">
    <location>
        <begin position="158"/>
        <end position="178"/>
    </location>
</feature>
<reference evidence="2 3" key="1">
    <citation type="submission" date="2019-10" db="EMBL/GenBank/DDBJ databases">
        <title>Complete genome sequence of Variovorax paradoxus 5C-2.</title>
        <authorList>
            <person name="Gogoleva N.E."/>
            <person name="Balkin A.S."/>
        </authorList>
    </citation>
    <scope>NUCLEOTIDE SEQUENCE [LARGE SCALE GENOMIC DNA]</scope>
    <source>
        <strain evidence="2 3">5C-2</strain>
    </source>
</reference>
<feature type="transmembrane region" description="Helical" evidence="1">
    <location>
        <begin position="26"/>
        <end position="47"/>
    </location>
</feature>
<keyword evidence="1" id="KW-1133">Transmembrane helix</keyword>
<dbReference type="EMBL" id="CP045644">
    <property type="protein sequence ID" value="QFZ83589.1"/>
    <property type="molecule type" value="Genomic_DNA"/>
</dbReference>
<evidence type="ECO:0000256" key="1">
    <source>
        <dbReference type="SAM" id="Phobius"/>
    </source>
</evidence>
<feature type="transmembrane region" description="Helical" evidence="1">
    <location>
        <begin position="90"/>
        <end position="111"/>
    </location>
</feature>
<feature type="transmembrane region" description="Helical" evidence="1">
    <location>
        <begin position="59"/>
        <end position="78"/>
    </location>
</feature>
<evidence type="ECO:0000313" key="2">
    <source>
        <dbReference type="EMBL" id="QFZ83589.1"/>
    </source>
</evidence>
<protein>
    <submittedName>
        <fullName evidence="2">DUF1109 family protein</fullName>
    </submittedName>
</protein>
<proteinExistence type="predicted"/>
<dbReference type="RefSeq" id="WP_153282299.1">
    <property type="nucleotide sequence ID" value="NZ_CP045644.1"/>
</dbReference>
<name>A0A5Q0M2C4_VARPD</name>
<evidence type="ECO:0000313" key="3">
    <source>
        <dbReference type="Proteomes" id="UP000326780"/>
    </source>
</evidence>
<dbReference type="Pfam" id="PF06532">
    <property type="entry name" value="NrsF"/>
    <property type="match status" value="1"/>
</dbReference>
<keyword evidence="1" id="KW-0812">Transmembrane</keyword>
<keyword evidence="1" id="KW-0472">Membrane</keyword>
<feature type="transmembrane region" description="Helical" evidence="1">
    <location>
        <begin position="131"/>
        <end position="149"/>
    </location>
</feature>
<dbReference type="InterPro" id="IPR009495">
    <property type="entry name" value="NrsF"/>
</dbReference>